<sequence>MAFTTDPDGTHRYRATCTWSGSTGAGYDGYGRAHRVEAPPADTTLALSNDPTLGGDAALLDPEQLVLAAASSCQLLSFLAIAARARIDVTAYRDEAEATMSHDGGPARIAAIVLRPEITVTPGPSVPRVERLVHLAHGECYIANSLATPVTVEPVVTFLRA</sequence>
<keyword evidence="2" id="KW-1185">Reference proteome</keyword>
<dbReference type="Proteomes" id="UP001500457">
    <property type="component" value="Unassembled WGS sequence"/>
</dbReference>
<dbReference type="InterPro" id="IPR015946">
    <property type="entry name" value="KH_dom-like_a/b"/>
</dbReference>
<accession>A0ABP9FCU1</accession>
<name>A0ABP9FCU1_9PSEU</name>
<dbReference type="SUPFAM" id="SSF82784">
    <property type="entry name" value="OsmC-like"/>
    <property type="match status" value="1"/>
</dbReference>
<organism evidence="1 2">
    <name type="scientific">Actinomycetospora straminea</name>
    <dbReference type="NCBI Taxonomy" id="663607"/>
    <lineage>
        <taxon>Bacteria</taxon>
        <taxon>Bacillati</taxon>
        <taxon>Actinomycetota</taxon>
        <taxon>Actinomycetes</taxon>
        <taxon>Pseudonocardiales</taxon>
        <taxon>Pseudonocardiaceae</taxon>
        <taxon>Actinomycetospora</taxon>
    </lineage>
</organism>
<proteinExistence type="predicted"/>
<dbReference type="InterPro" id="IPR036102">
    <property type="entry name" value="OsmC/Ohrsf"/>
</dbReference>
<evidence type="ECO:0000313" key="2">
    <source>
        <dbReference type="Proteomes" id="UP001500457"/>
    </source>
</evidence>
<dbReference type="EMBL" id="BAABHQ010000037">
    <property type="protein sequence ID" value="GAA4898001.1"/>
    <property type="molecule type" value="Genomic_DNA"/>
</dbReference>
<dbReference type="Gene3D" id="3.30.300.20">
    <property type="match status" value="1"/>
</dbReference>
<evidence type="ECO:0000313" key="1">
    <source>
        <dbReference type="EMBL" id="GAA4898001.1"/>
    </source>
</evidence>
<dbReference type="PANTHER" id="PTHR42830:SF2">
    <property type="entry name" value="OSMC_OHR FAMILY PROTEIN"/>
    <property type="match status" value="1"/>
</dbReference>
<dbReference type="PANTHER" id="PTHR42830">
    <property type="entry name" value="OSMOTICALLY INDUCIBLE FAMILY PROTEIN"/>
    <property type="match status" value="1"/>
</dbReference>
<gene>
    <name evidence="1" type="ORF">GCM10023203_60920</name>
</gene>
<reference evidence="2" key="1">
    <citation type="journal article" date="2019" name="Int. J. Syst. Evol. Microbiol.">
        <title>The Global Catalogue of Microorganisms (GCM) 10K type strain sequencing project: providing services to taxonomists for standard genome sequencing and annotation.</title>
        <authorList>
            <consortium name="The Broad Institute Genomics Platform"/>
            <consortium name="The Broad Institute Genome Sequencing Center for Infectious Disease"/>
            <person name="Wu L."/>
            <person name="Ma J."/>
        </authorList>
    </citation>
    <scope>NUCLEOTIDE SEQUENCE [LARGE SCALE GENOMIC DNA]</scope>
    <source>
        <strain evidence="2">JCM 17983</strain>
    </source>
</reference>
<dbReference type="Pfam" id="PF02566">
    <property type="entry name" value="OsmC"/>
    <property type="match status" value="1"/>
</dbReference>
<comment type="caution">
    <text evidence="1">The sequence shown here is derived from an EMBL/GenBank/DDBJ whole genome shotgun (WGS) entry which is preliminary data.</text>
</comment>
<protein>
    <submittedName>
        <fullName evidence="1">OsmC family protein</fullName>
    </submittedName>
</protein>
<dbReference type="InterPro" id="IPR052707">
    <property type="entry name" value="OsmC_Ohr_Peroxiredoxin"/>
</dbReference>
<dbReference type="InterPro" id="IPR003718">
    <property type="entry name" value="OsmC/Ohr_fam"/>
</dbReference>
<dbReference type="RefSeq" id="WP_274234624.1">
    <property type="nucleotide sequence ID" value="NZ_BAABHQ010000037.1"/>
</dbReference>